<evidence type="ECO:0000256" key="5">
    <source>
        <dbReference type="ARBA" id="ARBA00022605"/>
    </source>
</evidence>
<dbReference type="Gene3D" id="3.40.50.1370">
    <property type="entry name" value="Aspartate/ornithine carbamoyltransferase"/>
    <property type="match status" value="2"/>
</dbReference>
<evidence type="ECO:0000313" key="10">
    <source>
        <dbReference type="EMBL" id="KAJ1914914.1"/>
    </source>
</evidence>
<dbReference type="GO" id="GO:0016597">
    <property type="term" value="F:amino acid binding"/>
    <property type="evidence" value="ECO:0007669"/>
    <property type="project" value="InterPro"/>
</dbReference>
<evidence type="ECO:0000256" key="2">
    <source>
        <dbReference type="ARBA" id="ARBA00007805"/>
    </source>
</evidence>
<comment type="caution">
    <text evidence="10">The sequence shown here is derived from an EMBL/GenBank/DDBJ whole genome shotgun (WGS) entry which is preliminary data.</text>
</comment>
<dbReference type="AlphaFoldDB" id="A0A9W7ZWW8"/>
<dbReference type="InterPro" id="IPR036901">
    <property type="entry name" value="Asp/Orn_carbamoylTrfase_sf"/>
</dbReference>
<keyword evidence="4" id="KW-0055">Arginine biosynthesis</keyword>
<dbReference type="PRINTS" id="PR00100">
    <property type="entry name" value="AOTCASE"/>
</dbReference>
<evidence type="ECO:0000256" key="6">
    <source>
        <dbReference type="ARBA" id="ARBA00022679"/>
    </source>
</evidence>
<proteinExistence type="inferred from homology"/>
<dbReference type="PANTHER" id="PTHR45753:SF3">
    <property type="entry name" value="ORNITHINE TRANSCARBAMYLASE, MITOCHONDRIAL"/>
    <property type="match status" value="1"/>
</dbReference>
<gene>
    <name evidence="10" type="primary">ARG3_2</name>
    <name evidence="10" type="ORF">IWQ60_008635</name>
</gene>
<dbReference type="InterPro" id="IPR006132">
    <property type="entry name" value="Asp/Orn_carbamoyltranf_P-bd"/>
</dbReference>
<sequence length="382" mass="42178">MLALTCASGRLSLRPVGTRLAAPATGTWRRLRRAYATASQPAPSHLITLRDLSGRQIGDLVRSALHFKYACQAQGQTHHPDLPLQGQTLAVVFSKRSTRTRVATETAMAYLGGQGLFLSPQDIQLGVNESLRDTSQVVSSMCSGIMARVGAHAEIEELARYSQVPVINALSDTYHPTQILADLMTMYEAFSSVSPAAQAGLPLPPPASHEDLMAALRGLQVAWVGDANNIVWEMMMAFPKLGIHLNVATPRGYDTPASVRADAEKFLVPDSDVTPRLTFTHDPSEAIRDSHVVVTDTWVSMGQEAEKAQRLQDFAGYQITHDMVRRGNPAENWRFMHCLPRKPEEVDDEVFYCDRSLVFQEAENRKWTILAVLNALLVNKTF</sequence>
<dbReference type="Pfam" id="PF02729">
    <property type="entry name" value="OTCace_N"/>
    <property type="match status" value="1"/>
</dbReference>
<name>A0A9W7ZWW8_9FUNG</name>
<evidence type="ECO:0000256" key="3">
    <source>
        <dbReference type="ARBA" id="ARBA00013007"/>
    </source>
</evidence>
<dbReference type="Pfam" id="PF00185">
    <property type="entry name" value="OTCace"/>
    <property type="match status" value="1"/>
</dbReference>
<dbReference type="GO" id="GO:0019240">
    <property type="term" value="P:citrulline biosynthetic process"/>
    <property type="evidence" value="ECO:0007669"/>
    <property type="project" value="TreeGrafter"/>
</dbReference>
<dbReference type="GO" id="GO:0042450">
    <property type="term" value="P:L-arginine biosynthetic process via ornithine"/>
    <property type="evidence" value="ECO:0007669"/>
    <property type="project" value="TreeGrafter"/>
</dbReference>
<comment type="pathway">
    <text evidence="1">Amino-acid biosynthesis; L-arginine biosynthesis; L-arginine from L-ornithine and carbamoyl phosphate: step 1/3.</text>
</comment>
<dbReference type="PROSITE" id="PS00097">
    <property type="entry name" value="CARBAMOYLTRANSFERASE"/>
    <property type="match status" value="1"/>
</dbReference>
<evidence type="ECO:0000256" key="1">
    <source>
        <dbReference type="ARBA" id="ARBA00004975"/>
    </source>
</evidence>
<evidence type="ECO:0000259" key="8">
    <source>
        <dbReference type="Pfam" id="PF00185"/>
    </source>
</evidence>
<dbReference type="InterPro" id="IPR006130">
    <property type="entry name" value="Asp/Orn_carbamoylTrfase"/>
</dbReference>
<accession>A0A9W7ZWW8</accession>
<dbReference type="NCBIfam" id="TIGR00658">
    <property type="entry name" value="orni_carb_tr"/>
    <property type="match status" value="1"/>
</dbReference>
<reference evidence="10" key="1">
    <citation type="submission" date="2022-07" db="EMBL/GenBank/DDBJ databases">
        <title>Phylogenomic reconstructions and comparative analyses of Kickxellomycotina fungi.</title>
        <authorList>
            <person name="Reynolds N.K."/>
            <person name="Stajich J.E."/>
            <person name="Barry K."/>
            <person name="Grigoriev I.V."/>
            <person name="Crous P."/>
            <person name="Smith M.E."/>
        </authorList>
    </citation>
    <scope>NUCLEOTIDE SEQUENCE</scope>
    <source>
        <strain evidence="10">RSA 861</strain>
    </source>
</reference>
<evidence type="ECO:0000259" key="9">
    <source>
        <dbReference type="Pfam" id="PF02729"/>
    </source>
</evidence>
<feature type="domain" description="Aspartate/ornithine carbamoyltransferase carbamoyl-P binding" evidence="9">
    <location>
        <begin position="45"/>
        <end position="188"/>
    </location>
</feature>
<dbReference type="GO" id="GO:0004585">
    <property type="term" value="F:ornithine carbamoyltransferase activity"/>
    <property type="evidence" value="ECO:0007669"/>
    <property type="project" value="UniProtKB-EC"/>
</dbReference>
<dbReference type="GO" id="GO:0005739">
    <property type="term" value="C:mitochondrion"/>
    <property type="evidence" value="ECO:0007669"/>
    <property type="project" value="TreeGrafter"/>
</dbReference>
<keyword evidence="5" id="KW-0028">Amino-acid biosynthesis</keyword>
<dbReference type="OrthoDB" id="10252326at2759"/>
<dbReference type="PANTHER" id="PTHR45753">
    <property type="entry name" value="ORNITHINE CARBAMOYLTRANSFERASE, MITOCHONDRIAL"/>
    <property type="match status" value="1"/>
</dbReference>
<feature type="domain" description="Aspartate/ornithine carbamoyltransferase Asp/Orn-binding" evidence="8">
    <location>
        <begin position="218"/>
        <end position="375"/>
    </location>
</feature>
<organism evidence="10 11">
    <name type="scientific">Tieghemiomyces parasiticus</name>
    <dbReference type="NCBI Taxonomy" id="78921"/>
    <lineage>
        <taxon>Eukaryota</taxon>
        <taxon>Fungi</taxon>
        <taxon>Fungi incertae sedis</taxon>
        <taxon>Zoopagomycota</taxon>
        <taxon>Kickxellomycotina</taxon>
        <taxon>Dimargaritomycetes</taxon>
        <taxon>Dimargaritales</taxon>
        <taxon>Dimargaritaceae</taxon>
        <taxon>Tieghemiomyces</taxon>
    </lineage>
</organism>
<protein>
    <recommendedName>
        <fullName evidence="3">ornithine carbamoyltransferase</fullName>
        <ecNumber evidence="3">2.1.3.3</ecNumber>
    </recommendedName>
</protein>
<keyword evidence="6 7" id="KW-0808">Transferase</keyword>
<evidence type="ECO:0000313" key="11">
    <source>
        <dbReference type="Proteomes" id="UP001150569"/>
    </source>
</evidence>
<dbReference type="EC" id="2.1.3.3" evidence="3"/>
<evidence type="ECO:0000256" key="7">
    <source>
        <dbReference type="RuleBase" id="RU003634"/>
    </source>
</evidence>
<dbReference type="InterPro" id="IPR006131">
    <property type="entry name" value="Asp_carbamoyltransf_Asp/Orn-bd"/>
</dbReference>
<dbReference type="Proteomes" id="UP001150569">
    <property type="component" value="Unassembled WGS sequence"/>
</dbReference>
<dbReference type="EMBL" id="JANBPT010000659">
    <property type="protein sequence ID" value="KAJ1914914.1"/>
    <property type="molecule type" value="Genomic_DNA"/>
</dbReference>
<dbReference type="FunFam" id="3.40.50.1370:FF:000009">
    <property type="entry name" value="Ornithine carbamoyltransferase, mitochondrial"/>
    <property type="match status" value="1"/>
</dbReference>
<dbReference type="PRINTS" id="PR00102">
    <property type="entry name" value="OTCASE"/>
</dbReference>
<keyword evidence="11" id="KW-1185">Reference proteome</keyword>
<comment type="similarity">
    <text evidence="2">Belongs to the aspartate/ornithine carbamoyltransferase superfamily. OTCase family.</text>
</comment>
<dbReference type="InterPro" id="IPR002292">
    <property type="entry name" value="Orn/put_carbamltrans"/>
</dbReference>
<dbReference type="SUPFAM" id="SSF53671">
    <property type="entry name" value="Aspartate/ornithine carbamoyltransferase"/>
    <property type="match status" value="1"/>
</dbReference>
<evidence type="ECO:0000256" key="4">
    <source>
        <dbReference type="ARBA" id="ARBA00022571"/>
    </source>
</evidence>